<dbReference type="Proteomes" id="UP001168821">
    <property type="component" value="Unassembled WGS sequence"/>
</dbReference>
<dbReference type="GO" id="GO:0005813">
    <property type="term" value="C:centrosome"/>
    <property type="evidence" value="ECO:0007669"/>
    <property type="project" value="UniProtKB-SubCell"/>
</dbReference>
<evidence type="ECO:0000256" key="1">
    <source>
        <dbReference type="ARBA" id="ARBA00004300"/>
    </source>
</evidence>
<dbReference type="PANTHER" id="PTHR31144">
    <property type="entry name" value="UPF0602 PROTEIN C4ORF47"/>
    <property type="match status" value="1"/>
</dbReference>
<dbReference type="AlphaFoldDB" id="A0AA38IT60"/>
<evidence type="ECO:0000256" key="2">
    <source>
        <dbReference type="ARBA" id="ARBA00022490"/>
    </source>
</evidence>
<gene>
    <name evidence="7" type="ORF">Zmor_007010</name>
</gene>
<dbReference type="PANTHER" id="PTHR31144:SF1">
    <property type="entry name" value="UPF0602 PROTEIN C4ORF47"/>
    <property type="match status" value="1"/>
</dbReference>
<proteinExistence type="inferred from homology"/>
<evidence type="ECO:0000313" key="7">
    <source>
        <dbReference type="EMBL" id="KAJ3662672.1"/>
    </source>
</evidence>
<name>A0AA38IT60_9CUCU</name>
<comment type="similarity">
    <text evidence="4">Belongs to the CFAP96 family.</text>
</comment>
<dbReference type="GO" id="GO:0005881">
    <property type="term" value="C:cytoplasmic microtubule"/>
    <property type="evidence" value="ECO:0007669"/>
    <property type="project" value="TreeGrafter"/>
</dbReference>
<evidence type="ECO:0000256" key="6">
    <source>
        <dbReference type="SAM" id="MobiDB-lite"/>
    </source>
</evidence>
<evidence type="ECO:0000313" key="8">
    <source>
        <dbReference type="Proteomes" id="UP001168821"/>
    </source>
</evidence>
<keyword evidence="8" id="KW-1185">Reference proteome</keyword>
<dbReference type="EMBL" id="JALNTZ010000002">
    <property type="protein sequence ID" value="KAJ3662672.1"/>
    <property type="molecule type" value="Genomic_DNA"/>
</dbReference>
<feature type="region of interest" description="Disordered" evidence="6">
    <location>
        <begin position="206"/>
        <end position="227"/>
    </location>
</feature>
<sequence>MAKARSNSPPLGQKFGRSDIERIGLFSEMAYISAKTFAKKKTQKEPRNMYCGGRKMKDGTQYGYFEPVFQRIFSKEALKGRGRKPVPPKFKNVSQRPFLPPAGFKQHSCPGDYYGTFGGRIEAFGNKRRPKPVQKSTGKNILGNPGKLGGPGYADICLSRYPEHKAERYGLKPKYKEYGKIVGRPMVPVHFPQPCFDKNPFAEPEGIKTGPTYVKPKTKEIPPRPPGYILPTGPGKSQGGCHDGCFNKFPEHISDRKKEVKKAPEKVFLPNPVSLKSYYNTSTLFQNVDIKLNETNYKEFQPVFNKYIHCH</sequence>
<comment type="subcellular location">
    <subcellularLocation>
        <location evidence="1">Cytoplasm</location>
        <location evidence="1">Cytoskeleton</location>
        <location evidence="1">Microtubule organizing center</location>
        <location evidence="1">Centrosome</location>
    </subcellularLocation>
</comment>
<dbReference type="Pfam" id="PF15239">
    <property type="entry name" value="CFAP96-like"/>
    <property type="match status" value="1"/>
</dbReference>
<evidence type="ECO:0000256" key="3">
    <source>
        <dbReference type="ARBA" id="ARBA00023212"/>
    </source>
</evidence>
<evidence type="ECO:0000256" key="4">
    <source>
        <dbReference type="ARBA" id="ARBA00035656"/>
    </source>
</evidence>
<evidence type="ECO:0000256" key="5">
    <source>
        <dbReference type="ARBA" id="ARBA00035693"/>
    </source>
</evidence>
<accession>A0AA38IT60</accession>
<reference evidence="7" key="1">
    <citation type="journal article" date="2023" name="G3 (Bethesda)">
        <title>Whole genome assemblies of Zophobas morio and Tenebrio molitor.</title>
        <authorList>
            <person name="Kaur S."/>
            <person name="Stinson S.A."/>
            <person name="diCenzo G.C."/>
        </authorList>
    </citation>
    <scope>NUCLEOTIDE SEQUENCE</scope>
    <source>
        <strain evidence="7">QUZm001</strain>
    </source>
</reference>
<comment type="caution">
    <text evidence="7">The sequence shown here is derived from an EMBL/GenBank/DDBJ whole genome shotgun (WGS) entry which is preliminary data.</text>
</comment>
<keyword evidence="3" id="KW-0206">Cytoskeleton</keyword>
<dbReference type="InterPro" id="IPR029358">
    <property type="entry name" value="CFAP96"/>
</dbReference>
<protein>
    <recommendedName>
        <fullName evidence="5">Cilia-and flagella-associated protein 96</fullName>
    </recommendedName>
</protein>
<organism evidence="7 8">
    <name type="scientific">Zophobas morio</name>
    <dbReference type="NCBI Taxonomy" id="2755281"/>
    <lineage>
        <taxon>Eukaryota</taxon>
        <taxon>Metazoa</taxon>
        <taxon>Ecdysozoa</taxon>
        <taxon>Arthropoda</taxon>
        <taxon>Hexapoda</taxon>
        <taxon>Insecta</taxon>
        <taxon>Pterygota</taxon>
        <taxon>Neoptera</taxon>
        <taxon>Endopterygota</taxon>
        <taxon>Coleoptera</taxon>
        <taxon>Polyphaga</taxon>
        <taxon>Cucujiformia</taxon>
        <taxon>Tenebrionidae</taxon>
        <taxon>Zophobas</taxon>
    </lineage>
</organism>
<keyword evidence="2" id="KW-0963">Cytoplasm</keyword>